<sequence length="132" mass="14757">MLGVSVLVVVAIAVGAVCWRVDDWSRDWTENRAEQTFELQEGSVAETAERIANWVAGQSRWTVESKDMPSPSETQMHLIRSTALFKFTDDIHVTIRQLDAGVVIETVSESRIGKGDLGQNPRNLTELSQAWK</sequence>
<protein>
    <recommendedName>
        <fullName evidence="3">DUF1499 domain-containing protein</fullName>
    </recommendedName>
</protein>
<dbReference type="Proteomes" id="UP000319817">
    <property type="component" value="Chromosome"/>
</dbReference>
<dbReference type="AlphaFoldDB" id="A0A517NZP3"/>
<name>A0A517NZP3_9BACT</name>
<keyword evidence="2" id="KW-1185">Reference proteome</keyword>
<evidence type="ECO:0008006" key="3">
    <source>
        <dbReference type="Google" id="ProtNLM"/>
    </source>
</evidence>
<gene>
    <name evidence="1" type="ORF">K239x_46100</name>
</gene>
<dbReference type="InterPro" id="IPR010865">
    <property type="entry name" value="DUF1499"/>
</dbReference>
<dbReference type="EMBL" id="CP036526">
    <property type="protein sequence ID" value="QDT12600.1"/>
    <property type="molecule type" value="Genomic_DNA"/>
</dbReference>
<evidence type="ECO:0000313" key="2">
    <source>
        <dbReference type="Proteomes" id="UP000319817"/>
    </source>
</evidence>
<accession>A0A517NZP3</accession>
<reference evidence="1 2" key="1">
    <citation type="submission" date="2019-02" db="EMBL/GenBank/DDBJ databases">
        <title>Deep-cultivation of Planctomycetes and their phenomic and genomic characterization uncovers novel biology.</title>
        <authorList>
            <person name="Wiegand S."/>
            <person name="Jogler M."/>
            <person name="Boedeker C."/>
            <person name="Pinto D."/>
            <person name="Vollmers J."/>
            <person name="Rivas-Marin E."/>
            <person name="Kohn T."/>
            <person name="Peeters S.H."/>
            <person name="Heuer A."/>
            <person name="Rast P."/>
            <person name="Oberbeckmann S."/>
            <person name="Bunk B."/>
            <person name="Jeske O."/>
            <person name="Meyerdierks A."/>
            <person name="Storesund J.E."/>
            <person name="Kallscheuer N."/>
            <person name="Luecker S."/>
            <person name="Lage O.M."/>
            <person name="Pohl T."/>
            <person name="Merkel B.J."/>
            <person name="Hornburger P."/>
            <person name="Mueller R.-W."/>
            <person name="Bruemmer F."/>
            <person name="Labrenz M."/>
            <person name="Spormann A.M."/>
            <person name="Op den Camp H."/>
            <person name="Overmann J."/>
            <person name="Amann R."/>
            <person name="Jetten M.S.M."/>
            <person name="Mascher T."/>
            <person name="Medema M.H."/>
            <person name="Devos D.P."/>
            <person name="Kaster A.-K."/>
            <person name="Ovreas L."/>
            <person name="Rohde M."/>
            <person name="Galperin M.Y."/>
            <person name="Jogler C."/>
        </authorList>
    </citation>
    <scope>NUCLEOTIDE SEQUENCE [LARGE SCALE GENOMIC DNA]</scope>
    <source>
        <strain evidence="1 2">K23_9</strain>
    </source>
</reference>
<organism evidence="1 2">
    <name type="scientific">Stieleria marina</name>
    <dbReference type="NCBI Taxonomy" id="1930275"/>
    <lineage>
        <taxon>Bacteria</taxon>
        <taxon>Pseudomonadati</taxon>
        <taxon>Planctomycetota</taxon>
        <taxon>Planctomycetia</taxon>
        <taxon>Pirellulales</taxon>
        <taxon>Pirellulaceae</taxon>
        <taxon>Stieleria</taxon>
    </lineage>
</organism>
<proteinExistence type="predicted"/>
<evidence type="ECO:0000313" key="1">
    <source>
        <dbReference type="EMBL" id="QDT12600.1"/>
    </source>
</evidence>
<dbReference type="Pfam" id="PF07386">
    <property type="entry name" value="DUF1499"/>
    <property type="match status" value="1"/>
</dbReference>